<evidence type="ECO:0000313" key="2">
    <source>
        <dbReference type="EMBL" id="TNY32321.1"/>
    </source>
</evidence>
<feature type="region of interest" description="Disordered" evidence="1">
    <location>
        <begin position="18"/>
        <end position="52"/>
    </location>
</feature>
<accession>A0A5C5GEF0</accession>
<reference evidence="2 3" key="1">
    <citation type="submission" date="2019-06" db="EMBL/GenBank/DDBJ databases">
        <title>Genome of new Rhodobacteraceae sp. SM1903.</title>
        <authorList>
            <person name="Ren X."/>
        </authorList>
    </citation>
    <scope>NUCLEOTIDE SEQUENCE [LARGE SCALE GENOMIC DNA]</scope>
    <source>
        <strain evidence="2 3">SM1903</strain>
    </source>
</reference>
<dbReference type="Proteomes" id="UP000314011">
    <property type="component" value="Unassembled WGS sequence"/>
</dbReference>
<dbReference type="EMBL" id="VFFF01000001">
    <property type="protein sequence ID" value="TNY32321.1"/>
    <property type="molecule type" value="Genomic_DNA"/>
</dbReference>
<evidence type="ECO:0000256" key="1">
    <source>
        <dbReference type="SAM" id="MobiDB-lite"/>
    </source>
</evidence>
<dbReference type="AlphaFoldDB" id="A0A5C5GEF0"/>
<gene>
    <name evidence="2" type="ORF">FHY64_03225</name>
</gene>
<keyword evidence="3" id="KW-1185">Reference proteome</keyword>
<sequence length="65" mass="7729">MDRMITMIIRMFVRKGMNEGIRRMSTRGGNDRPRDPEAQRQAAQGRDNSKRARQVMRMARRFGKF</sequence>
<dbReference type="OrthoDB" id="7871856at2"/>
<feature type="compositionally biased region" description="Basic and acidic residues" evidence="1">
    <location>
        <begin position="29"/>
        <end position="38"/>
    </location>
</feature>
<proteinExistence type="predicted"/>
<comment type="caution">
    <text evidence="2">The sequence shown here is derived from an EMBL/GenBank/DDBJ whole genome shotgun (WGS) entry which is preliminary data.</text>
</comment>
<name>A0A5C5GEF0_9RHOB</name>
<evidence type="ECO:0000313" key="3">
    <source>
        <dbReference type="Proteomes" id="UP000314011"/>
    </source>
</evidence>
<organism evidence="2 3">
    <name type="scientific">Pelagovum pacificum</name>
    <dbReference type="NCBI Taxonomy" id="2588711"/>
    <lineage>
        <taxon>Bacteria</taxon>
        <taxon>Pseudomonadati</taxon>
        <taxon>Pseudomonadota</taxon>
        <taxon>Alphaproteobacteria</taxon>
        <taxon>Rhodobacterales</taxon>
        <taxon>Paracoccaceae</taxon>
        <taxon>Pelagovum</taxon>
    </lineage>
</organism>
<protein>
    <submittedName>
        <fullName evidence="2">Uncharacterized protein</fullName>
    </submittedName>
</protein>